<evidence type="ECO:0000259" key="1">
    <source>
        <dbReference type="Pfam" id="PF11823"/>
    </source>
</evidence>
<gene>
    <name evidence="2" type="ORF">IAC13_00555</name>
</gene>
<dbReference type="AlphaFoldDB" id="A0A9D9HZ92"/>
<dbReference type="Pfam" id="PF11823">
    <property type="entry name" value="Se_S_carrier"/>
    <property type="match status" value="1"/>
</dbReference>
<sequence>MSYYLFTFHSTHDAIASKQYLECRVSTCIMPTLREISNSCGISIRVKEEDFKKASDLMKQGVIKKYNVYCIQDKQVTCIEKNDL</sequence>
<evidence type="ECO:0000313" key="3">
    <source>
        <dbReference type="Proteomes" id="UP000823618"/>
    </source>
</evidence>
<protein>
    <submittedName>
        <fullName evidence="2">DUF3343 domain-containing protein</fullName>
    </submittedName>
</protein>
<dbReference type="InterPro" id="IPR021778">
    <property type="entry name" value="Se/S_carrier-like"/>
</dbReference>
<reference evidence="2" key="2">
    <citation type="journal article" date="2021" name="PeerJ">
        <title>Extensive microbial diversity within the chicken gut microbiome revealed by metagenomics and culture.</title>
        <authorList>
            <person name="Gilroy R."/>
            <person name="Ravi A."/>
            <person name="Getino M."/>
            <person name="Pursley I."/>
            <person name="Horton D.L."/>
            <person name="Alikhan N.F."/>
            <person name="Baker D."/>
            <person name="Gharbi K."/>
            <person name="Hall N."/>
            <person name="Watson M."/>
            <person name="Adriaenssens E.M."/>
            <person name="Foster-Nyarko E."/>
            <person name="Jarju S."/>
            <person name="Secka A."/>
            <person name="Antonio M."/>
            <person name="Oren A."/>
            <person name="Chaudhuri R.R."/>
            <person name="La Ragione R."/>
            <person name="Hildebrand F."/>
            <person name="Pallen M.J."/>
        </authorList>
    </citation>
    <scope>NUCLEOTIDE SEQUENCE</scope>
    <source>
        <strain evidence="2">E3-2379</strain>
    </source>
</reference>
<proteinExistence type="predicted"/>
<accession>A0A9D9HZ92</accession>
<comment type="caution">
    <text evidence="2">The sequence shown here is derived from an EMBL/GenBank/DDBJ whole genome shotgun (WGS) entry which is preliminary data.</text>
</comment>
<organism evidence="2 3">
    <name type="scientific">Candidatus Scybalomonas excrementavium</name>
    <dbReference type="NCBI Taxonomy" id="2840943"/>
    <lineage>
        <taxon>Bacteria</taxon>
        <taxon>Bacillati</taxon>
        <taxon>Bacillota</taxon>
        <taxon>Clostridia</taxon>
        <taxon>Lachnospirales</taxon>
        <taxon>Lachnospiraceae</taxon>
        <taxon>Lachnospiraceae incertae sedis</taxon>
        <taxon>Candidatus Scybalomonas</taxon>
    </lineage>
</organism>
<dbReference type="EMBL" id="JADIML010000018">
    <property type="protein sequence ID" value="MBO8462403.1"/>
    <property type="molecule type" value="Genomic_DNA"/>
</dbReference>
<evidence type="ECO:0000313" key="2">
    <source>
        <dbReference type="EMBL" id="MBO8462403.1"/>
    </source>
</evidence>
<feature type="domain" description="Putative Se/S carrier protein-like" evidence="1">
    <location>
        <begin position="3"/>
        <end position="69"/>
    </location>
</feature>
<dbReference type="Proteomes" id="UP000823618">
    <property type="component" value="Unassembled WGS sequence"/>
</dbReference>
<reference evidence="2" key="1">
    <citation type="submission" date="2020-10" db="EMBL/GenBank/DDBJ databases">
        <authorList>
            <person name="Gilroy R."/>
        </authorList>
    </citation>
    <scope>NUCLEOTIDE SEQUENCE</scope>
    <source>
        <strain evidence="2">E3-2379</strain>
    </source>
</reference>
<name>A0A9D9HZ92_9FIRM</name>